<dbReference type="VEuPathDB" id="VectorBase:PPAPM1_009857"/>
<keyword evidence="3" id="KW-1185">Reference proteome</keyword>
<organism evidence="2 3">
    <name type="scientific">Phlebotomus papatasi</name>
    <name type="common">Sandfly</name>
    <dbReference type="NCBI Taxonomy" id="29031"/>
    <lineage>
        <taxon>Eukaryota</taxon>
        <taxon>Metazoa</taxon>
        <taxon>Ecdysozoa</taxon>
        <taxon>Arthropoda</taxon>
        <taxon>Hexapoda</taxon>
        <taxon>Insecta</taxon>
        <taxon>Pterygota</taxon>
        <taxon>Neoptera</taxon>
        <taxon>Endopterygota</taxon>
        <taxon>Diptera</taxon>
        <taxon>Nematocera</taxon>
        <taxon>Psychodoidea</taxon>
        <taxon>Psychodidae</taxon>
        <taxon>Phlebotomus</taxon>
        <taxon>Phlebotomus</taxon>
    </lineage>
</organism>
<proteinExistence type="predicted"/>
<dbReference type="AlphaFoldDB" id="A0A1B0EWM1"/>
<dbReference type="PANTHER" id="PTHR47331">
    <property type="entry name" value="PHD-TYPE DOMAIN-CONTAINING PROTEIN"/>
    <property type="match status" value="1"/>
</dbReference>
<dbReference type="InterPro" id="IPR005312">
    <property type="entry name" value="DUF1759"/>
</dbReference>
<dbReference type="InterPro" id="IPR001969">
    <property type="entry name" value="Aspartic_peptidase_AS"/>
</dbReference>
<protein>
    <submittedName>
        <fullName evidence="2">Uncharacterized protein</fullName>
    </submittedName>
</protein>
<evidence type="ECO:0000256" key="1">
    <source>
        <dbReference type="SAM" id="MobiDB-lite"/>
    </source>
</evidence>
<dbReference type="EnsemblMetazoa" id="PPAI004056-RA">
    <property type="protein sequence ID" value="PPAI004056-PA"/>
    <property type="gene ID" value="PPAI004056"/>
</dbReference>
<evidence type="ECO:0000313" key="3">
    <source>
        <dbReference type="Proteomes" id="UP000092462"/>
    </source>
</evidence>
<dbReference type="VEuPathDB" id="VectorBase:PPAI004056"/>
<dbReference type="PANTHER" id="PTHR47331:SF5">
    <property type="entry name" value="RIBONUCLEASE H"/>
    <property type="match status" value="1"/>
</dbReference>
<dbReference type="GO" id="GO:0004190">
    <property type="term" value="F:aspartic-type endopeptidase activity"/>
    <property type="evidence" value="ECO:0007669"/>
    <property type="project" value="InterPro"/>
</dbReference>
<name>A0A1B0EWM1_PHLPP</name>
<feature type="region of interest" description="Disordered" evidence="1">
    <location>
        <begin position="109"/>
        <end position="129"/>
    </location>
</feature>
<dbReference type="EMBL" id="AJVK01027867">
    <property type="status" value="NOT_ANNOTATED_CDS"/>
    <property type="molecule type" value="Genomic_DNA"/>
</dbReference>
<dbReference type="VEuPathDB" id="VectorBase:PPAPM1_007822"/>
<sequence length="659" mass="73834">MLMETYDNVLVIAMSHVRAFMNIPKMTEPSAETTRRMYRTVTSSVQALDSMDIKERDIWLIYLILEKLDPETKVLWSRVVYNKIPTWTEFVSFLSKRYKTMEAVITSKTEKPAKRTEMKSKPPNKAAPNWSANLAAATSSSQGNTVTNVHSTIPCACCGKSNHRTVKCYKFRGLNDTKRFEIVRTAKLCINCLDPGHSVNNCQSSACKHCAEKHSTWLHFAFHPEMPSIQDAASANLASIETNAVTNTTGTQPTPVPGTSSSLNCTAPSIVPNVLLATAVIYIQTAEGDKLPCRAVLDSGSQVNIITEKMCQLLKLPKRNSNCRLEGVGAQISPSRFQVTVNFSPRGFSKWTQTDCFVQTKITGLHPAVEIPKASLPIPSKLVMADPQWYRPQPIDILIGGQHYWDLVLDRTIRMGPGLPVLKQSVFGWLVVGEIGPIPAAQESPVKREAFVKKRLEDILNNTRAERWHHVPTTHNPADLISRGVTAEQLDESSLWWKGPDWLSKSIEYWPTEPEGHQEGCLLATTAQWPDIREYLYQKSNSFSRIRRVIAWILRFLSKITGKGTQQSGPLLPEEIQRAEIVLVRLEQQELLVDDIKTLSGPKKTPVSKQLRHLQVFLDDDKRPIHVLAKLPTESEHPETSEVSKCDFSLGNVLAPTQS</sequence>
<dbReference type="Pfam" id="PF03564">
    <property type="entry name" value="DUF1759"/>
    <property type="match status" value="1"/>
</dbReference>
<reference evidence="2" key="1">
    <citation type="submission" date="2022-08" db="UniProtKB">
        <authorList>
            <consortium name="EnsemblMetazoa"/>
        </authorList>
    </citation>
    <scope>IDENTIFICATION</scope>
    <source>
        <strain evidence="2">Israel</strain>
    </source>
</reference>
<accession>A0A1B0EWM1</accession>
<dbReference type="GO" id="GO:0006508">
    <property type="term" value="P:proteolysis"/>
    <property type="evidence" value="ECO:0007669"/>
    <property type="project" value="InterPro"/>
</dbReference>
<dbReference type="PROSITE" id="PS00141">
    <property type="entry name" value="ASP_PROTEASE"/>
    <property type="match status" value="1"/>
</dbReference>
<dbReference type="Proteomes" id="UP000092462">
    <property type="component" value="Unassembled WGS sequence"/>
</dbReference>
<feature type="compositionally biased region" description="Basic and acidic residues" evidence="1">
    <location>
        <begin position="109"/>
        <end position="120"/>
    </location>
</feature>
<evidence type="ECO:0000313" key="2">
    <source>
        <dbReference type="EnsemblMetazoa" id="PPAI004056-PA"/>
    </source>
</evidence>